<accession>A0A1T5GE59</accession>
<keyword evidence="1" id="KW-0812">Transmembrane</keyword>
<reference evidence="2 3" key="1">
    <citation type="submission" date="2017-02" db="EMBL/GenBank/DDBJ databases">
        <authorList>
            <person name="Peterson S.W."/>
        </authorList>
    </citation>
    <scope>NUCLEOTIDE SEQUENCE [LARGE SCALE GENOMIC DNA]</scope>
    <source>
        <strain evidence="2 3">DSM 9653</strain>
    </source>
</reference>
<dbReference type="RefSeq" id="WP_176168667.1">
    <property type="nucleotide sequence ID" value="NZ_FUYX01000012.1"/>
</dbReference>
<proteinExistence type="predicted"/>
<evidence type="ECO:0000313" key="3">
    <source>
        <dbReference type="Proteomes" id="UP000190130"/>
    </source>
</evidence>
<protein>
    <submittedName>
        <fullName evidence="2">Uncharacterized protein</fullName>
    </submittedName>
</protein>
<evidence type="ECO:0000256" key="1">
    <source>
        <dbReference type="SAM" id="Phobius"/>
    </source>
</evidence>
<dbReference type="EMBL" id="FUYX01000012">
    <property type="protein sequence ID" value="SKC06689.1"/>
    <property type="molecule type" value="Genomic_DNA"/>
</dbReference>
<organism evidence="2 3">
    <name type="scientific">Bosea thiooxidans</name>
    <dbReference type="NCBI Taxonomy" id="53254"/>
    <lineage>
        <taxon>Bacteria</taxon>
        <taxon>Pseudomonadati</taxon>
        <taxon>Pseudomonadota</taxon>
        <taxon>Alphaproteobacteria</taxon>
        <taxon>Hyphomicrobiales</taxon>
        <taxon>Boseaceae</taxon>
        <taxon>Bosea</taxon>
    </lineage>
</organism>
<keyword evidence="1" id="KW-0472">Membrane</keyword>
<keyword evidence="1" id="KW-1133">Transmembrane helix</keyword>
<feature type="transmembrane region" description="Helical" evidence="1">
    <location>
        <begin position="34"/>
        <end position="52"/>
    </location>
</feature>
<evidence type="ECO:0000313" key="2">
    <source>
        <dbReference type="EMBL" id="SKC06689.1"/>
    </source>
</evidence>
<gene>
    <name evidence="2" type="ORF">SAMN05660750_03999</name>
</gene>
<name>A0A1T5GE59_9HYPH</name>
<sequence length="54" mass="5137">MAMTCLSAAIAAASIATALFSGFVQPGAMSGEVLSLALAGFTGLTIASASALDS</sequence>
<dbReference type="Proteomes" id="UP000190130">
    <property type="component" value="Unassembled WGS sequence"/>
</dbReference>
<dbReference type="AlphaFoldDB" id="A0A1T5GE59"/>